<dbReference type="PANTHER" id="PTHR43674:SF2">
    <property type="entry name" value="BETA-UREIDOPROPIONASE"/>
    <property type="match status" value="1"/>
</dbReference>
<proteinExistence type="predicted"/>
<dbReference type="Pfam" id="PF00795">
    <property type="entry name" value="CN_hydrolase"/>
    <property type="match status" value="1"/>
</dbReference>
<evidence type="ECO:0000259" key="2">
    <source>
        <dbReference type="PROSITE" id="PS50263"/>
    </source>
</evidence>
<evidence type="ECO:0000256" key="1">
    <source>
        <dbReference type="ARBA" id="ARBA00022801"/>
    </source>
</evidence>
<dbReference type="InterPro" id="IPR036526">
    <property type="entry name" value="C-N_Hydrolase_sf"/>
</dbReference>
<dbReference type="Proteomes" id="UP000278149">
    <property type="component" value="Unassembled WGS sequence"/>
</dbReference>
<gene>
    <name evidence="3" type="ORF">D9Q81_01085</name>
</gene>
<dbReference type="EMBL" id="RCOR01000006">
    <property type="protein sequence ID" value="RSN70630.1"/>
    <property type="molecule type" value="Genomic_DNA"/>
</dbReference>
<accession>A0A429G9Z5</accession>
<name>A0A429G9Z5_9CREN</name>
<evidence type="ECO:0000313" key="3">
    <source>
        <dbReference type="EMBL" id="RSN70630.1"/>
    </source>
</evidence>
<sequence>MKRVGFVQTNPEFGAVESNLKRALDLASKVESDLLVFPELFNTGYLFLSREEALKLSEGLDGPTIKRLSDFASEHSTAIVAGFPERDGGKVYNSAVAIDIDGDVKGVYRKTHLFYEEKLIFDPGDTGFRVFDLAGMRVGIMICFDWVFPESARSLALSGAQIIAHPSCLVMPYAPKADPVRAFENRVFIILSDRSGVEERGGKKLRYHGMSLISDPKMNILAQAPEEGEHVGIAEIDPKLAEDKRVNELNDIFLDRRPEFYGKIC</sequence>
<dbReference type="RefSeq" id="WP_125740593.1">
    <property type="nucleotide sequence ID" value="NZ_RCOR01000006.1"/>
</dbReference>
<dbReference type="SUPFAM" id="SSF56317">
    <property type="entry name" value="Carbon-nitrogen hydrolase"/>
    <property type="match status" value="1"/>
</dbReference>
<evidence type="ECO:0000313" key="4">
    <source>
        <dbReference type="Proteomes" id="UP000278149"/>
    </source>
</evidence>
<dbReference type="GO" id="GO:0016811">
    <property type="term" value="F:hydrolase activity, acting on carbon-nitrogen (but not peptide) bonds, in linear amides"/>
    <property type="evidence" value="ECO:0007669"/>
    <property type="project" value="UniProtKB-ARBA"/>
</dbReference>
<comment type="caution">
    <text evidence="3">The sequence shown here is derived from an EMBL/GenBank/DDBJ whole genome shotgun (WGS) entry which is preliminary data.</text>
</comment>
<keyword evidence="3" id="KW-0012">Acyltransferase</keyword>
<organism evidence="3 4">
    <name type="scientific">Candidatus Korarchaeum cryptofilum</name>
    <dbReference type="NCBI Taxonomy" id="498846"/>
    <lineage>
        <taxon>Archaea</taxon>
        <taxon>Thermoproteota</taxon>
        <taxon>Candidatus Korarchaeia</taxon>
        <taxon>Candidatus Korarchaeales</taxon>
        <taxon>Candidatus Korarchaeaceae</taxon>
        <taxon>Candidatus Korarchaeum</taxon>
    </lineage>
</organism>
<keyword evidence="3" id="KW-0808">Transferase</keyword>
<dbReference type="PROSITE" id="PS50263">
    <property type="entry name" value="CN_HYDROLASE"/>
    <property type="match status" value="1"/>
</dbReference>
<dbReference type="PANTHER" id="PTHR43674">
    <property type="entry name" value="NITRILASE C965.09-RELATED"/>
    <property type="match status" value="1"/>
</dbReference>
<protein>
    <submittedName>
        <fullName evidence="3">Acyltransferase</fullName>
    </submittedName>
</protein>
<dbReference type="Gene3D" id="3.60.110.10">
    <property type="entry name" value="Carbon-nitrogen hydrolase"/>
    <property type="match status" value="1"/>
</dbReference>
<feature type="domain" description="CN hydrolase" evidence="2">
    <location>
        <begin position="2"/>
        <end position="238"/>
    </location>
</feature>
<reference evidence="3 4" key="1">
    <citation type="submission" date="2018-10" db="EMBL/GenBank/DDBJ databases">
        <title>Co-occurring genomic capacity for anaerobic methane metabolism and dissimilatory sulfite reduction discovered in the Korarchaeota.</title>
        <authorList>
            <person name="Mckay L.J."/>
            <person name="Dlakic M."/>
            <person name="Fields M.W."/>
            <person name="Delmont T.O."/>
            <person name="Eren A.M."/>
            <person name="Jay Z.J."/>
            <person name="Klingelsmith K.B."/>
            <person name="Rusch D.B."/>
            <person name="Inskeep W.P."/>
        </authorList>
    </citation>
    <scope>NUCLEOTIDE SEQUENCE [LARGE SCALE GENOMIC DNA]</scope>
    <source>
        <strain evidence="3 4">WS</strain>
    </source>
</reference>
<dbReference type="GO" id="GO:0016746">
    <property type="term" value="F:acyltransferase activity"/>
    <property type="evidence" value="ECO:0007669"/>
    <property type="project" value="UniProtKB-KW"/>
</dbReference>
<dbReference type="AlphaFoldDB" id="A0A429G9Z5"/>
<dbReference type="CDD" id="cd07577">
    <property type="entry name" value="Ph0642_like"/>
    <property type="match status" value="1"/>
</dbReference>
<keyword evidence="1" id="KW-0378">Hydrolase</keyword>
<dbReference type="InterPro" id="IPR003010">
    <property type="entry name" value="C-N_Hydrolase"/>
</dbReference>
<dbReference type="InterPro" id="IPR050345">
    <property type="entry name" value="Aliph_Amidase/BUP"/>
</dbReference>